<comment type="caution">
    <text evidence="9">The sequence shown here is derived from an EMBL/GenBank/DDBJ whole genome shotgun (WGS) entry which is preliminary data.</text>
</comment>
<evidence type="ECO:0000259" key="8">
    <source>
        <dbReference type="PROSITE" id="PS50928"/>
    </source>
</evidence>
<feature type="transmembrane region" description="Helical" evidence="7">
    <location>
        <begin position="189"/>
        <end position="213"/>
    </location>
</feature>
<feature type="domain" description="ABC transmembrane type-1" evidence="8">
    <location>
        <begin position="52"/>
        <end position="251"/>
    </location>
</feature>
<dbReference type="AlphaFoldDB" id="E6PRI7"/>
<evidence type="ECO:0000256" key="1">
    <source>
        <dbReference type="ARBA" id="ARBA00004651"/>
    </source>
</evidence>
<dbReference type="PROSITE" id="PS51257">
    <property type="entry name" value="PROKAR_LIPOPROTEIN"/>
    <property type="match status" value="1"/>
</dbReference>
<dbReference type="PROSITE" id="PS50928">
    <property type="entry name" value="ABC_TM1"/>
    <property type="match status" value="1"/>
</dbReference>
<dbReference type="SUPFAM" id="SSF161098">
    <property type="entry name" value="MetI-like"/>
    <property type="match status" value="1"/>
</dbReference>
<dbReference type="PANTHER" id="PTHR30183:SF3">
    <property type="entry name" value="MOLYBDENUM TRANSPORT SYSTEM PERMEASE PROTEIN MODB"/>
    <property type="match status" value="1"/>
</dbReference>
<keyword evidence="3" id="KW-1003">Cell membrane</keyword>
<evidence type="ECO:0000256" key="2">
    <source>
        <dbReference type="ARBA" id="ARBA00022448"/>
    </source>
</evidence>
<keyword evidence="5 7" id="KW-1133">Transmembrane helix</keyword>
<dbReference type="GO" id="GO:0055085">
    <property type="term" value="P:transmembrane transport"/>
    <property type="evidence" value="ECO:0007669"/>
    <property type="project" value="InterPro"/>
</dbReference>
<keyword evidence="2" id="KW-0813">Transport</keyword>
<keyword evidence="4 7" id="KW-0812">Transmembrane</keyword>
<accession>E6PRI7</accession>
<dbReference type="InterPro" id="IPR035906">
    <property type="entry name" value="MetI-like_sf"/>
</dbReference>
<evidence type="ECO:0000256" key="5">
    <source>
        <dbReference type="ARBA" id="ARBA00022989"/>
    </source>
</evidence>
<evidence type="ECO:0000256" key="6">
    <source>
        <dbReference type="ARBA" id="ARBA00023136"/>
    </source>
</evidence>
<feature type="transmembrane region" description="Helical" evidence="7">
    <location>
        <begin position="7"/>
        <end position="32"/>
    </location>
</feature>
<gene>
    <name evidence="9" type="primary">modB</name>
    <name evidence="9" type="ORF">CARN2_3015</name>
</gene>
<proteinExistence type="predicted"/>
<dbReference type="InterPro" id="IPR000515">
    <property type="entry name" value="MetI-like"/>
</dbReference>
<protein>
    <submittedName>
        <fullName evidence="9">Molybdenum transport system permease protein ModB</fullName>
    </submittedName>
</protein>
<organism evidence="9">
    <name type="scientific">mine drainage metagenome</name>
    <dbReference type="NCBI Taxonomy" id="410659"/>
    <lineage>
        <taxon>unclassified sequences</taxon>
        <taxon>metagenomes</taxon>
        <taxon>ecological metagenomes</taxon>
    </lineage>
</organism>
<evidence type="ECO:0000256" key="3">
    <source>
        <dbReference type="ARBA" id="ARBA00022475"/>
    </source>
</evidence>
<evidence type="ECO:0000256" key="7">
    <source>
        <dbReference type="SAM" id="Phobius"/>
    </source>
</evidence>
<feature type="transmembrane region" description="Helical" evidence="7">
    <location>
        <begin position="233"/>
        <end position="255"/>
    </location>
</feature>
<keyword evidence="6 7" id="KW-0472">Membrane</keyword>
<dbReference type="GO" id="GO:0005886">
    <property type="term" value="C:plasma membrane"/>
    <property type="evidence" value="ECO:0007669"/>
    <property type="project" value="UniProtKB-SubCell"/>
</dbReference>
<evidence type="ECO:0000256" key="4">
    <source>
        <dbReference type="ARBA" id="ARBA00022692"/>
    </source>
</evidence>
<dbReference type="Pfam" id="PF00528">
    <property type="entry name" value="BPD_transp_1"/>
    <property type="match status" value="1"/>
</dbReference>
<feature type="transmembrane region" description="Helical" evidence="7">
    <location>
        <begin position="90"/>
        <end position="111"/>
    </location>
</feature>
<comment type="subcellular location">
    <subcellularLocation>
        <location evidence="1">Cell membrane</location>
        <topology evidence="1">Multi-pass membrane protein</topology>
    </subcellularLocation>
</comment>
<feature type="transmembrane region" description="Helical" evidence="7">
    <location>
        <begin position="117"/>
        <end position="142"/>
    </location>
</feature>
<dbReference type="PANTHER" id="PTHR30183">
    <property type="entry name" value="MOLYBDENUM TRANSPORT SYSTEM PERMEASE PROTEIN MODB"/>
    <property type="match status" value="1"/>
</dbReference>
<sequence>MTSRRGLMFWIFWLSGCLVLTFISLPLLALLLRPTLGQLRDAAMHAGIRDSFLLSLEGAALATSLSMLFGLPLAYVLARQSFRGKAVVEAMVDLPLTIPHTIAGIALLLVFSRNGWLGPAAASIGLTFWGTFAGVVLAMAYVGLPYAVNAARIGFEAVDPRIEKAARSLGAGPWATFYRVSMPLAWRGVMTGLTLCFARAIGEFAAVVLLAYYPMTAPVKIYDLFLQVGLNESVAASVLFLVIVLGLFWALRLLAYGRHSDRRVEPAAAR</sequence>
<dbReference type="CDD" id="cd06261">
    <property type="entry name" value="TM_PBP2"/>
    <property type="match status" value="1"/>
</dbReference>
<evidence type="ECO:0000313" key="9">
    <source>
        <dbReference type="EMBL" id="CBH97542.1"/>
    </source>
</evidence>
<dbReference type="EMBL" id="CABM01000044">
    <property type="protein sequence ID" value="CBH97542.1"/>
    <property type="molecule type" value="Genomic_DNA"/>
</dbReference>
<reference evidence="9" key="1">
    <citation type="submission" date="2009-10" db="EMBL/GenBank/DDBJ databases">
        <title>Diversity of trophic interactions inside an arsenic-rich microbial ecosystem.</title>
        <authorList>
            <person name="Bertin P.N."/>
            <person name="Heinrich-Salmeron A."/>
            <person name="Pelletier E."/>
            <person name="Goulhen-Chollet F."/>
            <person name="Arsene-Ploetze F."/>
            <person name="Gallien S."/>
            <person name="Calteau A."/>
            <person name="Vallenet D."/>
            <person name="Casiot C."/>
            <person name="Chane-Woon-Ming B."/>
            <person name="Giloteaux L."/>
            <person name="Barakat M."/>
            <person name="Bonnefoy V."/>
            <person name="Bruneel O."/>
            <person name="Chandler M."/>
            <person name="Cleiss J."/>
            <person name="Duran R."/>
            <person name="Elbaz-Poulichet F."/>
            <person name="Fonknechten N."/>
            <person name="Lauga B."/>
            <person name="Mornico D."/>
            <person name="Ortet P."/>
            <person name="Schaeffer C."/>
            <person name="Siguier P."/>
            <person name="Alexander Thil Smith A."/>
            <person name="Van Dorsselaer A."/>
            <person name="Weissenbach J."/>
            <person name="Medigue C."/>
            <person name="Le Paslier D."/>
        </authorList>
    </citation>
    <scope>NUCLEOTIDE SEQUENCE</scope>
</reference>
<feature type="transmembrane region" description="Helical" evidence="7">
    <location>
        <begin position="52"/>
        <end position="78"/>
    </location>
</feature>
<name>E6PRI7_9ZZZZ</name>
<dbReference type="Gene3D" id="1.10.3720.10">
    <property type="entry name" value="MetI-like"/>
    <property type="match status" value="1"/>
</dbReference>